<evidence type="ECO:0000313" key="3">
    <source>
        <dbReference type="EMBL" id="XCD07229.1"/>
    </source>
</evidence>
<dbReference type="EMBL" id="PP511769">
    <property type="protein sequence ID" value="XCD07229.1"/>
    <property type="molecule type" value="Genomic_DNA"/>
</dbReference>
<evidence type="ECO:0000313" key="4">
    <source>
        <dbReference type="EMBL" id="XCD08040.1"/>
    </source>
</evidence>
<name>A0AAU8B977_9VIRU</name>
<evidence type="ECO:0000313" key="1">
    <source>
        <dbReference type="EMBL" id="XCD04226.1"/>
    </source>
</evidence>
<dbReference type="EMBL" id="PP511592">
    <property type="protein sequence ID" value="XCD05675.1"/>
    <property type="molecule type" value="Genomic_DNA"/>
</dbReference>
<organism evidence="4">
    <name type="scientific">Dulem virus 86</name>
    <dbReference type="NCBI Taxonomy" id="3145797"/>
    <lineage>
        <taxon>Viruses</taxon>
        <taxon>Monodnaviria</taxon>
        <taxon>Sangervirae</taxon>
        <taxon>Phixviricota</taxon>
        <taxon>Malgrandaviricetes</taxon>
        <taxon>Petitvirales</taxon>
        <taxon>Microviridae</taxon>
        <taxon>Microvirus</taxon>
    </lineage>
</organism>
<accession>A0AAU8B977</accession>
<protein>
    <submittedName>
        <fullName evidence="4">Uncharacterized protein</fullName>
    </submittedName>
</protein>
<dbReference type="EMBL" id="PP511441">
    <property type="protein sequence ID" value="XCD04226.1"/>
    <property type="molecule type" value="Genomic_DNA"/>
</dbReference>
<dbReference type="EMBL" id="PP511847">
    <property type="protein sequence ID" value="XCD08040.1"/>
    <property type="molecule type" value="Genomic_DNA"/>
</dbReference>
<proteinExistence type="predicted"/>
<reference evidence="4" key="1">
    <citation type="submission" date="2024-03" db="EMBL/GenBank/DDBJ databases">
        <title>Diverse circular DNA viruses in blood, oral, and fecal samples of captive lemurs.</title>
        <authorList>
            <person name="Paietta E.N."/>
            <person name="Kraberger S."/>
            <person name="Lund M.C."/>
            <person name="Custer J.M."/>
            <person name="Vargas K.M."/>
            <person name="Ehmke E.E."/>
            <person name="Yoder A.D."/>
            <person name="Varsani A."/>
        </authorList>
    </citation>
    <scope>NUCLEOTIDE SEQUENCE</scope>
    <source>
        <strain evidence="1">Duke_21_111</strain>
        <strain evidence="2">Duke_24FS_130</strain>
        <strain evidence="3">Duke_26_111</strain>
        <strain evidence="4">Duke_28FS_120</strain>
    </source>
</reference>
<sequence length="31" mass="3998">MRRKKFRRRFLGGRRRKRIRNYHISRGGIRL</sequence>
<evidence type="ECO:0000313" key="2">
    <source>
        <dbReference type="EMBL" id="XCD05675.1"/>
    </source>
</evidence>